<evidence type="ECO:0000313" key="2">
    <source>
        <dbReference type="Proteomes" id="UP000191055"/>
    </source>
</evidence>
<organism evidence="1 2">
    <name type="scientific">Alkalitalea saponilacus</name>
    <dbReference type="NCBI Taxonomy" id="889453"/>
    <lineage>
        <taxon>Bacteria</taxon>
        <taxon>Pseudomonadati</taxon>
        <taxon>Bacteroidota</taxon>
        <taxon>Bacteroidia</taxon>
        <taxon>Marinilabiliales</taxon>
        <taxon>Marinilabiliaceae</taxon>
        <taxon>Alkalitalea</taxon>
    </lineage>
</organism>
<reference evidence="1 2" key="1">
    <citation type="submission" date="2017-02" db="EMBL/GenBank/DDBJ databases">
        <authorList>
            <person name="Peterson S.W."/>
        </authorList>
    </citation>
    <scope>NUCLEOTIDE SEQUENCE [LARGE SCALE GENOMIC DNA]</scope>
    <source>
        <strain evidence="1 2">DSM 24412</strain>
    </source>
</reference>
<protein>
    <submittedName>
        <fullName evidence="1">Uncharacterized protein</fullName>
    </submittedName>
</protein>
<accession>A0A1T5D4H1</accession>
<dbReference type="Proteomes" id="UP000191055">
    <property type="component" value="Unassembled WGS sequence"/>
</dbReference>
<proteinExistence type="predicted"/>
<keyword evidence="2" id="KW-1185">Reference proteome</keyword>
<dbReference type="STRING" id="889453.SAMN03080601_00974"/>
<dbReference type="AlphaFoldDB" id="A0A1T5D4H1"/>
<evidence type="ECO:0000313" key="1">
    <source>
        <dbReference type="EMBL" id="SKB66602.1"/>
    </source>
</evidence>
<sequence>MKTLQNLLLVTLIIWFALPATSKICGVRDVRINLPNKYES</sequence>
<dbReference type="EMBL" id="FUYV01000004">
    <property type="protein sequence ID" value="SKB66602.1"/>
    <property type="molecule type" value="Genomic_DNA"/>
</dbReference>
<gene>
    <name evidence="1" type="ORF">SAMN03080601_00974</name>
</gene>
<name>A0A1T5D4H1_9BACT</name>